<dbReference type="NCBIfam" id="TIGR01640">
    <property type="entry name" value="F_box_assoc_1"/>
    <property type="match status" value="1"/>
</dbReference>
<dbReference type="AlphaFoldDB" id="A0A1Q3B0R9"/>
<dbReference type="InterPro" id="IPR050796">
    <property type="entry name" value="SCF_F-box_component"/>
</dbReference>
<dbReference type="InterPro" id="IPR013187">
    <property type="entry name" value="F-box-assoc_dom_typ3"/>
</dbReference>
<accession>A0A1Q3B0R9</accession>
<reference evidence="4" key="1">
    <citation type="submission" date="2016-04" db="EMBL/GenBank/DDBJ databases">
        <title>Cephalotus genome sequencing.</title>
        <authorList>
            <person name="Fukushima K."/>
            <person name="Hasebe M."/>
            <person name="Fang X."/>
        </authorList>
    </citation>
    <scope>NUCLEOTIDE SEQUENCE [LARGE SCALE GENOMIC DNA]</scope>
    <source>
        <strain evidence="4">cv. St1</strain>
    </source>
</reference>
<name>A0A1Q3B0R9_CEPFO</name>
<dbReference type="InterPro" id="IPR001810">
    <property type="entry name" value="F-box_dom"/>
</dbReference>
<comment type="caution">
    <text evidence="3">The sequence shown here is derived from an EMBL/GenBank/DDBJ whole genome shotgun (WGS) entry which is preliminary data.</text>
</comment>
<dbReference type="SUPFAM" id="SSF81383">
    <property type="entry name" value="F-box domain"/>
    <property type="match status" value="1"/>
</dbReference>
<feature type="domain" description="F-box" evidence="1">
    <location>
        <begin position="6"/>
        <end position="43"/>
    </location>
</feature>
<sequence>SSGLGLQDLPSGVFFDILLRLPVKFLLQCVCKTWCLLIDNPHFANLHLTSNLAASAEKPQLMAFFSYHKNYLTNPLITLKVVNLDTLSHSRTAELANAAGYFIDFVCFGFICFKDKMCGRQVFLFNPLRGEIVMPPPELGPSHFAGTKVFYGLGFDSTAEICKLVRVHAHCARLGAEVHILGTSSWRATQLLLIFQRDPPCLYMETCIGWCTVVPPDRCVESMIITFDTRKEEFKSTPHPDFPTKRYEFFHLFEWKGTLAMVDFTHWHMVVERLLQERVGKRVPD</sequence>
<evidence type="ECO:0000259" key="2">
    <source>
        <dbReference type="Pfam" id="PF08268"/>
    </source>
</evidence>
<dbReference type="Proteomes" id="UP000187406">
    <property type="component" value="Unassembled WGS sequence"/>
</dbReference>
<dbReference type="OrthoDB" id="5319261at2759"/>
<dbReference type="InterPro" id="IPR036047">
    <property type="entry name" value="F-box-like_dom_sf"/>
</dbReference>
<dbReference type="InParanoid" id="A0A1Q3B0R9"/>
<evidence type="ECO:0000313" key="4">
    <source>
        <dbReference type="Proteomes" id="UP000187406"/>
    </source>
</evidence>
<dbReference type="PANTHER" id="PTHR31672:SF13">
    <property type="entry name" value="F-BOX PROTEIN CPR30-LIKE"/>
    <property type="match status" value="1"/>
</dbReference>
<dbReference type="PANTHER" id="PTHR31672">
    <property type="entry name" value="BNACNNG10540D PROTEIN"/>
    <property type="match status" value="1"/>
</dbReference>
<organism evidence="3 4">
    <name type="scientific">Cephalotus follicularis</name>
    <name type="common">Albany pitcher plant</name>
    <dbReference type="NCBI Taxonomy" id="3775"/>
    <lineage>
        <taxon>Eukaryota</taxon>
        <taxon>Viridiplantae</taxon>
        <taxon>Streptophyta</taxon>
        <taxon>Embryophyta</taxon>
        <taxon>Tracheophyta</taxon>
        <taxon>Spermatophyta</taxon>
        <taxon>Magnoliopsida</taxon>
        <taxon>eudicotyledons</taxon>
        <taxon>Gunneridae</taxon>
        <taxon>Pentapetalae</taxon>
        <taxon>rosids</taxon>
        <taxon>fabids</taxon>
        <taxon>Oxalidales</taxon>
        <taxon>Cephalotaceae</taxon>
        <taxon>Cephalotus</taxon>
    </lineage>
</organism>
<feature type="domain" description="F-box associated beta-propeller type 3" evidence="2">
    <location>
        <begin position="101"/>
        <end position="265"/>
    </location>
</feature>
<gene>
    <name evidence="3" type="ORF">CFOL_v3_05032</name>
</gene>
<dbReference type="InterPro" id="IPR017451">
    <property type="entry name" value="F-box-assoc_interact_dom"/>
</dbReference>
<evidence type="ECO:0000259" key="1">
    <source>
        <dbReference type="Pfam" id="PF00646"/>
    </source>
</evidence>
<protein>
    <submittedName>
        <fullName evidence="3">FBA_3 domain-containing protein</fullName>
    </submittedName>
</protein>
<proteinExistence type="predicted"/>
<dbReference type="Pfam" id="PF08268">
    <property type="entry name" value="FBA_3"/>
    <property type="match status" value="1"/>
</dbReference>
<dbReference type="EMBL" id="BDDD01000204">
    <property type="protein sequence ID" value="GAV61505.1"/>
    <property type="molecule type" value="Genomic_DNA"/>
</dbReference>
<dbReference type="Pfam" id="PF00646">
    <property type="entry name" value="F-box"/>
    <property type="match status" value="1"/>
</dbReference>
<dbReference type="Gene3D" id="1.20.1280.50">
    <property type="match status" value="1"/>
</dbReference>
<evidence type="ECO:0000313" key="3">
    <source>
        <dbReference type="EMBL" id="GAV61505.1"/>
    </source>
</evidence>
<feature type="non-terminal residue" evidence="3">
    <location>
        <position position="1"/>
    </location>
</feature>
<keyword evidence="4" id="KW-1185">Reference proteome</keyword>
<dbReference type="STRING" id="3775.A0A1Q3B0R9"/>